<evidence type="ECO:0000256" key="3">
    <source>
        <dbReference type="ARBA" id="ARBA00022801"/>
    </source>
</evidence>
<dbReference type="GO" id="GO:0016787">
    <property type="term" value="F:hydrolase activity"/>
    <property type="evidence" value="ECO:0007669"/>
    <property type="project" value="UniProtKB-KW"/>
</dbReference>
<dbReference type="AlphaFoldDB" id="A0A7K1FWY3"/>
<evidence type="ECO:0000259" key="6">
    <source>
        <dbReference type="Pfam" id="PF00561"/>
    </source>
</evidence>
<protein>
    <submittedName>
        <fullName evidence="7">Alpha/beta fold hydrolase</fullName>
    </submittedName>
</protein>
<accession>A0A7K1FWY3</accession>
<evidence type="ECO:0000313" key="8">
    <source>
        <dbReference type="Proteomes" id="UP000460221"/>
    </source>
</evidence>
<dbReference type="SUPFAM" id="SSF53474">
    <property type="entry name" value="alpha/beta-Hydrolases"/>
    <property type="match status" value="1"/>
</dbReference>
<keyword evidence="2 5" id="KW-0732">Signal</keyword>
<feature type="chain" id="PRO_5038865715" evidence="5">
    <location>
        <begin position="36"/>
        <end position="584"/>
    </location>
</feature>
<reference evidence="7 8" key="1">
    <citation type="submission" date="2019-11" db="EMBL/GenBank/DDBJ databases">
        <authorList>
            <person name="Jiang L.-Q."/>
        </authorList>
    </citation>
    <scope>NUCLEOTIDE SEQUENCE [LARGE SCALE GENOMIC DNA]</scope>
    <source>
        <strain evidence="7 8">YIM 132087</strain>
    </source>
</reference>
<dbReference type="InterPro" id="IPR029058">
    <property type="entry name" value="AB_hydrolase_fold"/>
</dbReference>
<gene>
    <name evidence="7" type="ORF">GIS00_25720</name>
</gene>
<dbReference type="PANTHER" id="PTHR43248">
    <property type="entry name" value="2-SUCCINYL-6-HYDROXY-2,4-CYCLOHEXADIENE-1-CARBOXYLATE SYNTHASE"/>
    <property type="match status" value="1"/>
</dbReference>
<keyword evidence="8" id="KW-1185">Reference proteome</keyword>
<dbReference type="Proteomes" id="UP000460221">
    <property type="component" value="Unassembled WGS sequence"/>
</dbReference>
<evidence type="ECO:0000256" key="2">
    <source>
        <dbReference type="ARBA" id="ARBA00022729"/>
    </source>
</evidence>
<feature type="region of interest" description="Disordered" evidence="4">
    <location>
        <begin position="46"/>
        <end position="93"/>
    </location>
</feature>
<evidence type="ECO:0000313" key="7">
    <source>
        <dbReference type="EMBL" id="MTD17334.1"/>
    </source>
</evidence>
<keyword evidence="3 7" id="KW-0378">Hydrolase</keyword>
<dbReference type="InterPro" id="IPR051601">
    <property type="entry name" value="Serine_prot/Carboxylest_S33"/>
</dbReference>
<dbReference type="EMBL" id="WLYK01000018">
    <property type="protein sequence ID" value="MTD17334.1"/>
    <property type="molecule type" value="Genomic_DNA"/>
</dbReference>
<name>A0A7K1FWY3_9ACTN</name>
<dbReference type="Gene3D" id="3.40.50.1820">
    <property type="entry name" value="alpha/beta hydrolase"/>
    <property type="match status" value="1"/>
</dbReference>
<dbReference type="PANTHER" id="PTHR43248:SF29">
    <property type="entry name" value="TRIPEPTIDYL AMINOPEPTIDASE"/>
    <property type="match status" value="1"/>
</dbReference>
<comment type="caution">
    <text evidence="7">The sequence shown here is derived from an EMBL/GenBank/DDBJ whole genome shotgun (WGS) entry which is preliminary data.</text>
</comment>
<feature type="signal peptide" evidence="5">
    <location>
        <begin position="1"/>
        <end position="35"/>
    </location>
</feature>
<organism evidence="7 8">
    <name type="scientific">Nakamurella alba</name>
    <dbReference type="NCBI Taxonomy" id="2665158"/>
    <lineage>
        <taxon>Bacteria</taxon>
        <taxon>Bacillati</taxon>
        <taxon>Actinomycetota</taxon>
        <taxon>Actinomycetes</taxon>
        <taxon>Nakamurellales</taxon>
        <taxon>Nakamurellaceae</taxon>
        <taxon>Nakamurella</taxon>
    </lineage>
</organism>
<dbReference type="Pfam" id="PF00561">
    <property type="entry name" value="Abhydrolase_1"/>
    <property type="match status" value="1"/>
</dbReference>
<dbReference type="InterPro" id="IPR000073">
    <property type="entry name" value="AB_hydrolase_1"/>
</dbReference>
<evidence type="ECO:0000256" key="4">
    <source>
        <dbReference type="SAM" id="MobiDB-lite"/>
    </source>
</evidence>
<feature type="compositionally biased region" description="Low complexity" evidence="4">
    <location>
        <begin position="46"/>
        <end position="62"/>
    </location>
</feature>
<evidence type="ECO:0000256" key="5">
    <source>
        <dbReference type="SAM" id="SignalP"/>
    </source>
</evidence>
<sequence>MITGMHARTRRTRTLRRLGLAGLAVLLVGCGSSVAGTPTVGAARATGSTTATTAPPGITVPSGGPGGSGASQPPTTDSGGSSQTSQSAGIGPVPDGLESFYTQQLSWGPCADYATTAADQQYYASDLVECARLTVPLAYDDPTGQTITIGVLRQQATGTDRIGSLLFNPGGPGASGMSLVSQIAVAGLAAPLSQRFDLVGFDPRGIGSSEPVITCRTDAEWDQFRAQDLRSDTAAAVTASNDRLQKVANDCAARTGKDEGIDGTTFLANVGTRDAARDMDVLRAALGDPKLNYVGYSYGTLLGTVYAEQFPGSVRAMILDGAVDPTQDPATGLLDQGKGFQDAFDDYAQWCAQQSACPLGTDPAKATAAYQELTRPLLDDPAQLPDGRVLSYSDANTATSQAMYSDALRPQLSQALTALAGGDGSQMMVLADQYYQRGSDGHYASLLDAFNAIRCMDGPRMTDDAEVTKLNAQYAQVAPFQDSGDPPGAVKDYCAFWPAEPTLSPHKPDVAGMDATILVVSTTGDPATPYQAGVDLAQDLGGALLTIDGTRHTGYLLSGISCADDIGNAYLLDLTVPADGATCS</sequence>
<proteinExistence type="inferred from homology"/>
<feature type="compositionally biased region" description="Low complexity" evidence="4">
    <location>
        <begin position="70"/>
        <end position="87"/>
    </location>
</feature>
<evidence type="ECO:0000256" key="1">
    <source>
        <dbReference type="ARBA" id="ARBA00010088"/>
    </source>
</evidence>
<comment type="similarity">
    <text evidence="1">Belongs to the peptidase S33 family.</text>
</comment>
<feature type="domain" description="AB hydrolase-1" evidence="6">
    <location>
        <begin position="165"/>
        <end position="556"/>
    </location>
</feature>